<dbReference type="InterPro" id="IPR003423">
    <property type="entry name" value="OMP_efflux"/>
</dbReference>
<comment type="subcellular location">
    <subcellularLocation>
        <location evidence="2">Cell membrane</location>
        <topology evidence="2">Lipid-anchor</topology>
    </subcellularLocation>
</comment>
<keyword evidence="5" id="KW-1185">Reference proteome</keyword>
<name>A0ABW4XVK0_9FLAO</name>
<dbReference type="InterPro" id="IPR010131">
    <property type="entry name" value="MdtP/NodT-like"/>
</dbReference>
<evidence type="ECO:0000256" key="2">
    <source>
        <dbReference type="RuleBase" id="RU362097"/>
    </source>
</evidence>
<proteinExistence type="inferred from homology"/>
<evidence type="ECO:0000313" key="5">
    <source>
        <dbReference type="Proteomes" id="UP001597342"/>
    </source>
</evidence>
<dbReference type="SUPFAM" id="SSF56954">
    <property type="entry name" value="Outer membrane efflux proteins (OEP)"/>
    <property type="match status" value="1"/>
</dbReference>
<dbReference type="RefSeq" id="WP_379829071.1">
    <property type="nucleotide sequence ID" value="NZ_JBHUHU010000001.1"/>
</dbReference>
<evidence type="ECO:0000313" key="4">
    <source>
        <dbReference type="EMBL" id="MFD2098288.1"/>
    </source>
</evidence>
<dbReference type="EMBL" id="JBHUHU010000001">
    <property type="protein sequence ID" value="MFD2098288.1"/>
    <property type="molecule type" value="Genomic_DNA"/>
</dbReference>
<dbReference type="PROSITE" id="PS51257">
    <property type="entry name" value="PROKAR_LIPOPROTEIN"/>
    <property type="match status" value="1"/>
</dbReference>
<keyword evidence="2" id="KW-1134">Transmembrane beta strand</keyword>
<keyword evidence="3" id="KW-0175">Coiled coil</keyword>
<keyword evidence="2" id="KW-0564">Palmitate</keyword>
<organism evidence="4 5">
    <name type="scientific">Flagellimonas iocasae</name>
    <dbReference type="NCBI Taxonomy" id="2055905"/>
    <lineage>
        <taxon>Bacteria</taxon>
        <taxon>Pseudomonadati</taxon>
        <taxon>Bacteroidota</taxon>
        <taxon>Flavobacteriia</taxon>
        <taxon>Flavobacteriales</taxon>
        <taxon>Flavobacteriaceae</taxon>
        <taxon>Flagellimonas</taxon>
    </lineage>
</organism>
<accession>A0ABW4XVK0</accession>
<dbReference type="PANTHER" id="PTHR30203:SF30">
    <property type="entry name" value="OUTER MEMBRANE PROTEIN-RELATED"/>
    <property type="match status" value="1"/>
</dbReference>
<keyword evidence="2" id="KW-0449">Lipoprotein</keyword>
<evidence type="ECO:0000256" key="3">
    <source>
        <dbReference type="SAM" id="Coils"/>
    </source>
</evidence>
<dbReference type="Gene3D" id="1.20.1600.10">
    <property type="entry name" value="Outer membrane efflux proteins (OEP)"/>
    <property type="match status" value="1"/>
</dbReference>
<evidence type="ECO:0000256" key="1">
    <source>
        <dbReference type="ARBA" id="ARBA00007613"/>
    </source>
</evidence>
<dbReference type="Proteomes" id="UP001597342">
    <property type="component" value="Unassembled WGS sequence"/>
</dbReference>
<keyword evidence="2" id="KW-0472">Membrane</keyword>
<dbReference type="Gene3D" id="2.20.200.10">
    <property type="entry name" value="Outer membrane efflux proteins (OEP)"/>
    <property type="match status" value="1"/>
</dbReference>
<gene>
    <name evidence="4" type="ORF">ACFSJE_00790</name>
</gene>
<feature type="coiled-coil region" evidence="3">
    <location>
        <begin position="446"/>
        <end position="473"/>
    </location>
</feature>
<dbReference type="PANTHER" id="PTHR30203">
    <property type="entry name" value="OUTER MEMBRANE CATION EFFLUX PROTEIN"/>
    <property type="match status" value="1"/>
</dbReference>
<dbReference type="Pfam" id="PF02321">
    <property type="entry name" value="OEP"/>
    <property type="match status" value="2"/>
</dbReference>
<reference evidence="5" key="1">
    <citation type="journal article" date="2019" name="Int. J. Syst. Evol. Microbiol.">
        <title>The Global Catalogue of Microorganisms (GCM) 10K type strain sequencing project: providing services to taxonomists for standard genome sequencing and annotation.</title>
        <authorList>
            <consortium name="The Broad Institute Genomics Platform"/>
            <consortium name="The Broad Institute Genome Sequencing Center for Infectious Disease"/>
            <person name="Wu L."/>
            <person name="Ma J."/>
        </authorList>
    </citation>
    <scope>NUCLEOTIDE SEQUENCE [LARGE SCALE GENOMIC DNA]</scope>
    <source>
        <strain evidence="5">JCM 3389</strain>
    </source>
</reference>
<comment type="caution">
    <text evidence="4">The sequence shown here is derived from an EMBL/GenBank/DDBJ whole genome shotgun (WGS) entry which is preliminary data.</text>
</comment>
<sequence length="485" mass="55009">METIRKKGAKMKNRKSYLLGVLAIVALYSCVPTREIRDENTAVPEQYQNQSTDTTNTGLVQWREFFKDPNLVALIDTALVNNQELNIMLQQVDIAKNIIKAKKGEYLPFVNIQAGAEVEKVGEYTRNGAVEKNLEVKEGEEFPEPLTNYMVGAFATWELDVWKKLRNEKKAAVFEYLSSVEGKNFMVTNLVAEIADSYYELMALDNQLAIIDQNLEIQQNALKMVKLQKQAARATELAVKRFQAEVLKNQSHKYEIHQEIVETENRLNFLIGRSPQPIQRTSDNFIETPIDTIYAGIPSQLLQNRPDVRQAEYELAAAKLDTKAAKASFYPQFTIKAGLGLEAFDTKYLTTTPESVLYSAIGDMVAPLINRNAIKAQYKNATDRQLQAVYEYEKAILNAYIEVANQLSNIDNLKQSYELKDGQVQALTESIDLSTRLFQSARVEYIEVLLAQREALESKMELVETKKDQLLAQVTMYRALGGGWN</sequence>
<comment type="similarity">
    <text evidence="1 2">Belongs to the outer membrane factor (OMF) (TC 1.B.17) family.</text>
</comment>
<keyword evidence="2" id="KW-0812">Transmembrane</keyword>
<dbReference type="NCBIfam" id="TIGR01845">
    <property type="entry name" value="outer_NodT"/>
    <property type="match status" value="1"/>
</dbReference>
<protein>
    <submittedName>
        <fullName evidence="4">TolC family protein</fullName>
    </submittedName>
</protein>